<feature type="domain" description="Ig-like" evidence="2">
    <location>
        <begin position="1107"/>
        <end position="1165"/>
    </location>
</feature>
<dbReference type="FunFam" id="2.60.40.10:FF:000962">
    <property type="entry name" value="titin isoform X1"/>
    <property type="match status" value="5"/>
</dbReference>
<dbReference type="InterPro" id="IPR013098">
    <property type="entry name" value="Ig_I-set"/>
</dbReference>
<feature type="domain" description="Ig-like" evidence="2">
    <location>
        <begin position="15"/>
        <end position="105"/>
    </location>
</feature>
<comment type="caution">
    <text evidence="3">The sequence shown here is derived from an EMBL/GenBank/DDBJ whole genome shotgun (WGS) entry which is preliminary data.</text>
</comment>
<dbReference type="PROSITE" id="PS50835">
    <property type="entry name" value="IG_LIKE"/>
    <property type="match status" value="10"/>
</dbReference>
<feature type="domain" description="Ig-like" evidence="2">
    <location>
        <begin position="521"/>
        <end position="659"/>
    </location>
</feature>
<dbReference type="Pfam" id="PF07679">
    <property type="entry name" value="I-set"/>
    <property type="match status" value="12"/>
</dbReference>
<gene>
    <name evidence="3" type="primary">sls</name>
    <name evidence="3" type="ORF">Tcan_07223</name>
</gene>
<organism evidence="3 4">
    <name type="scientific">Toxocara canis</name>
    <name type="common">Canine roundworm</name>
    <dbReference type="NCBI Taxonomy" id="6265"/>
    <lineage>
        <taxon>Eukaryota</taxon>
        <taxon>Metazoa</taxon>
        <taxon>Ecdysozoa</taxon>
        <taxon>Nematoda</taxon>
        <taxon>Chromadorea</taxon>
        <taxon>Rhabditida</taxon>
        <taxon>Spirurina</taxon>
        <taxon>Ascaridomorpha</taxon>
        <taxon>Ascaridoidea</taxon>
        <taxon>Toxocaridae</taxon>
        <taxon>Toxocara</taxon>
    </lineage>
</organism>
<dbReference type="OMA" id="FECKPRR"/>
<accession>A0A0B2VJV3</accession>
<dbReference type="PANTHER" id="PTHR47633">
    <property type="entry name" value="IMMUNOGLOBULIN"/>
    <property type="match status" value="1"/>
</dbReference>
<dbReference type="EMBL" id="JPKZ01001475">
    <property type="protein sequence ID" value="KHN81722.1"/>
    <property type="molecule type" value="Genomic_DNA"/>
</dbReference>
<dbReference type="InterPro" id="IPR007110">
    <property type="entry name" value="Ig-like_dom"/>
</dbReference>
<protein>
    <submittedName>
        <fullName evidence="3">Titin</fullName>
    </submittedName>
</protein>
<feature type="region of interest" description="Disordered" evidence="1">
    <location>
        <begin position="1244"/>
        <end position="1263"/>
    </location>
</feature>
<dbReference type="FunFam" id="2.60.40.10:FF:000119">
    <property type="entry name" value="Sallimus, isoform P"/>
    <property type="match status" value="4"/>
</dbReference>
<evidence type="ECO:0000313" key="3">
    <source>
        <dbReference type="EMBL" id="KHN81722.1"/>
    </source>
</evidence>
<feature type="domain" description="Ig-like" evidence="2">
    <location>
        <begin position="1391"/>
        <end position="1474"/>
    </location>
</feature>
<keyword evidence="4" id="KW-1185">Reference proteome</keyword>
<dbReference type="OrthoDB" id="6612025at2759"/>
<dbReference type="InterPro" id="IPR003598">
    <property type="entry name" value="Ig_sub2"/>
</dbReference>
<sequence length="1474" mass="165851">MRPSEEPRVASKEAPKLVAALSNLNLVEGQTARLECKVSPADDPNLKIAWLLNGKAILASSRVTTVIERGYAVLEISPVTVFDKGEYTIVAVNTLGESRQSVMLDVIGHRSALADASNLTMVTNAQMQQQKLGTAVQATRAQLIEMPNFHADLRSMEVFDGQNVHLEAKLTPVNDPKLTVVWLLNGKPVAQSNRVKVSHELGFVTLDIIGITPAEAGTYVCRASNEVGTAESVATILVQPRVEVANRQEVVDVEDAREMKYRQDKSSQAPVFLTNLANFHCDQEMGRSCFEARMAPINDPSLRVIWLKDGQGLPSANRIQTFQNFGCVSLTLNPTYPEDAGTYTCVLKNAFGEARSTAQLTTVSTESLQLDTKHEQSLAQIGYLDSHQVHIGPQEVDRPEEFSSMEPPRFARQLGTCKMCNFRYHNGAPLAAAHRFRPMFDFGYVALDILYAYPEDSGTYTLVARNELGEVQSNLELIVNSKKTLYLDPHHPEGLERIRELEQDRTKPLEYPADRECDNPPNFIGDLSDKELNEHEDIHLASKVTPVNDPTMVVEWFVNGQPLLTGSRVKASNDFGFLTMDIRSAIAEDSGVYTVKATNALGEASRQCRILVKRHRFRTFHDFGFVSLDILDVYAADSGTYTCVAKNALGQAETSLTFTCKAKAAILGQTHHPTSVARIKEIEAPKAPPAEAPELKKEAPRFIKPLSDGQMVYVTEGDSVFLEAQVVPTDDNTMTYEWLLNGRPLMKAHRFVLSHDFGFIALNILYMYPEDSGTYTLIVRNAAGEAQSTMDIDCAVKGNMITESFHPNSIQRIRELEMPLQPPDERPEAPRMAPQIVRALPPQVDDVHESQTLHLEAQILPVDDNKLTVEWLHNGHPLKASSRYRLMNDFGFVSLDIDFIIADDAGTYTLVITNPEGRAETSTQFNVIRLKSVLADTNHPESLRRIQEIEAMQPAKPEEEDYIPEKPVFTKQLSGPTEILKEGQSVHMDCMVQPINDPRLKIEWFLNGHPILFGSRIRTIHDFGYVGLEFLHVHPEDTGKYTCKASNAAGEAITEFTFECKPRRNVYLDTQHAESWARIQEIENREEVRPPSPDQTFPPQTFTQPLQMKWFLNGHPILFGSRIRTIHDFGYVGLEFLHVHPEDTGKYTCKASNAAGEAITEFTFECKPRRNVYLDTQHAESWARIQEIENREEVRPPSPDQTFPPPTFTQPLQNVERLVEARRNVYLDTQHAESWARIQEIENREEVRPPSPDQTFPPPTFTQPLQNVEGVVEGESVRLECRLQPVNDPTLKVYWTLNGQPIPEGSRFMPARNFDYVNLDLLAVYGEDSGVYSCRAVSEFGEATTSCTVKCQPTDALLLDTQHQESWNQIQDIENRRPDESIYEEPEKMLPSFVVPLPSHLGEFQEGSPVHFEGQIQPTNENKLTVQWYHNGQPLVNAHRFRTTHDFGYVALDILYAFPEDSGEWTCVLRNELG</sequence>
<dbReference type="InterPro" id="IPR003599">
    <property type="entry name" value="Ig_sub"/>
</dbReference>
<feature type="domain" description="Ig-like" evidence="2">
    <location>
        <begin position="700"/>
        <end position="793"/>
    </location>
</feature>
<reference evidence="3 4" key="1">
    <citation type="submission" date="2014-11" db="EMBL/GenBank/DDBJ databases">
        <title>Genetic blueprint of the zoonotic pathogen Toxocara canis.</title>
        <authorList>
            <person name="Zhu X.-Q."/>
            <person name="Korhonen P.K."/>
            <person name="Cai H."/>
            <person name="Young N.D."/>
            <person name="Nejsum P."/>
            <person name="von Samson-Himmelstjerna G."/>
            <person name="Boag P.R."/>
            <person name="Tan P."/>
            <person name="Li Q."/>
            <person name="Min J."/>
            <person name="Yang Y."/>
            <person name="Wang X."/>
            <person name="Fang X."/>
            <person name="Hall R.S."/>
            <person name="Hofmann A."/>
            <person name="Sternberg P.W."/>
            <person name="Jex A.R."/>
            <person name="Gasser R.B."/>
        </authorList>
    </citation>
    <scope>NUCLEOTIDE SEQUENCE [LARGE SCALE GENOMIC DNA]</scope>
    <source>
        <strain evidence="3">PN_DK_2014</strain>
    </source>
</reference>
<feature type="domain" description="Ig-like" evidence="2">
    <location>
        <begin position="240"/>
        <end position="361"/>
    </location>
</feature>
<dbReference type="Proteomes" id="UP000031036">
    <property type="component" value="Unassembled WGS sequence"/>
</dbReference>
<dbReference type="SUPFAM" id="SSF48726">
    <property type="entry name" value="Immunoglobulin"/>
    <property type="match status" value="12"/>
</dbReference>
<dbReference type="InterPro" id="IPR036179">
    <property type="entry name" value="Ig-like_dom_sf"/>
</dbReference>
<evidence type="ECO:0000256" key="1">
    <source>
        <dbReference type="SAM" id="MobiDB-lite"/>
    </source>
</evidence>
<evidence type="ECO:0000259" key="2">
    <source>
        <dbReference type="PROSITE" id="PS50835"/>
    </source>
</evidence>
<feature type="domain" description="Ig-like" evidence="2">
    <location>
        <begin position="1259"/>
        <end position="1350"/>
    </location>
</feature>
<dbReference type="Gene3D" id="2.60.40.10">
    <property type="entry name" value="Immunoglobulins"/>
    <property type="match status" value="12"/>
</dbReference>
<dbReference type="PANTHER" id="PTHR47633:SF4">
    <property type="entry name" value="MYOPALLADIN ISOFORM X1"/>
    <property type="match status" value="1"/>
</dbReference>
<dbReference type="STRING" id="6265.A0A0B2VJV3"/>
<feature type="compositionally biased region" description="Pro residues" evidence="1">
    <location>
        <begin position="1249"/>
        <end position="1261"/>
    </location>
</feature>
<feature type="domain" description="Ig-like" evidence="2">
    <location>
        <begin position="834"/>
        <end position="926"/>
    </location>
</feature>
<feature type="domain" description="Ig-like" evidence="2">
    <location>
        <begin position="147"/>
        <end position="237"/>
    </location>
</feature>
<dbReference type="CDD" id="cd00096">
    <property type="entry name" value="Ig"/>
    <property type="match status" value="1"/>
</dbReference>
<feature type="domain" description="Ig-like" evidence="2">
    <location>
        <begin position="967"/>
        <end position="1059"/>
    </location>
</feature>
<dbReference type="SMART" id="SM00409">
    <property type="entry name" value="IG"/>
    <property type="match status" value="10"/>
</dbReference>
<dbReference type="SMART" id="SM00408">
    <property type="entry name" value="IGc2"/>
    <property type="match status" value="6"/>
</dbReference>
<name>A0A0B2VJV3_TOXCA</name>
<dbReference type="InterPro" id="IPR013783">
    <property type="entry name" value="Ig-like_fold"/>
</dbReference>
<evidence type="ECO:0000313" key="4">
    <source>
        <dbReference type="Proteomes" id="UP000031036"/>
    </source>
</evidence>
<proteinExistence type="predicted"/>